<proteinExistence type="predicted"/>
<reference evidence="1 2" key="1">
    <citation type="submission" date="2016-10" db="EMBL/GenBank/DDBJ databases">
        <authorList>
            <person name="de Groot N.N."/>
        </authorList>
    </citation>
    <scope>NUCLEOTIDE SEQUENCE [LARGE SCALE GENOMIC DNA]</scope>
    <source>
        <strain evidence="1 2">DSM 28286</strain>
    </source>
</reference>
<gene>
    <name evidence="1" type="ORF">SAMN05444277_101104</name>
</gene>
<dbReference type="STRING" id="1465490.SAMN05444277_101104"/>
<accession>A0A1I5R7A3</accession>
<dbReference type="EMBL" id="FOXQ01000001">
    <property type="protein sequence ID" value="SFP54217.1"/>
    <property type="molecule type" value="Genomic_DNA"/>
</dbReference>
<protein>
    <submittedName>
        <fullName evidence="1">Uncharacterized protein</fullName>
    </submittedName>
</protein>
<sequence>MDVLDEELLRFWKALNKNNVLYIMVDVKERNYDAF</sequence>
<evidence type="ECO:0000313" key="1">
    <source>
        <dbReference type="EMBL" id="SFP54217.1"/>
    </source>
</evidence>
<evidence type="ECO:0000313" key="2">
    <source>
        <dbReference type="Proteomes" id="UP000199031"/>
    </source>
</evidence>
<organism evidence="1 2">
    <name type="scientific">Parafilimonas terrae</name>
    <dbReference type="NCBI Taxonomy" id="1465490"/>
    <lineage>
        <taxon>Bacteria</taxon>
        <taxon>Pseudomonadati</taxon>
        <taxon>Bacteroidota</taxon>
        <taxon>Chitinophagia</taxon>
        <taxon>Chitinophagales</taxon>
        <taxon>Chitinophagaceae</taxon>
        <taxon>Parafilimonas</taxon>
    </lineage>
</organism>
<keyword evidence="2" id="KW-1185">Reference proteome</keyword>
<dbReference type="AlphaFoldDB" id="A0A1I5R7A3"/>
<dbReference type="Proteomes" id="UP000199031">
    <property type="component" value="Unassembled WGS sequence"/>
</dbReference>
<name>A0A1I5R7A3_9BACT</name>